<name>A0ABW3M0U2_9PSEU</name>
<evidence type="ECO:0000313" key="1">
    <source>
        <dbReference type="EMBL" id="MFD1044183.1"/>
    </source>
</evidence>
<evidence type="ECO:0000313" key="2">
    <source>
        <dbReference type="Proteomes" id="UP001597045"/>
    </source>
</evidence>
<reference evidence="2" key="1">
    <citation type="journal article" date="2019" name="Int. J. Syst. Evol. Microbiol.">
        <title>The Global Catalogue of Microorganisms (GCM) 10K type strain sequencing project: providing services to taxonomists for standard genome sequencing and annotation.</title>
        <authorList>
            <consortium name="The Broad Institute Genomics Platform"/>
            <consortium name="The Broad Institute Genome Sequencing Center for Infectious Disease"/>
            <person name="Wu L."/>
            <person name="Ma J."/>
        </authorList>
    </citation>
    <scope>NUCLEOTIDE SEQUENCE [LARGE SCALE GENOMIC DNA]</scope>
    <source>
        <strain evidence="2">JCM 31486</strain>
    </source>
</reference>
<keyword evidence="2" id="KW-1185">Reference proteome</keyword>
<proteinExistence type="predicted"/>
<comment type="caution">
    <text evidence="1">The sequence shown here is derived from an EMBL/GenBank/DDBJ whole genome shotgun (WGS) entry which is preliminary data.</text>
</comment>
<gene>
    <name evidence="1" type="ORF">ACFQ1S_00520</name>
</gene>
<organism evidence="1 2">
    <name type="scientific">Kibdelosporangium lantanae</name>
    <dbReference type="NCBI Taxonomy" id="1497396"/>
    <lineage>
        <taxon>Bacteria</taxon>
        <taxon>Bacillati</taxon>
        <taxon>Actinomycetota</taxon>
        <taxon>Actinomycetes</taxon>
        <taxon>Pseudonocardiales</taxon>
        <taxon>Pseudonocardiaceae</taxon>
        <taxon>Kibdelosporangium</taxon>
    </lineage>
</organism>
<dbReference type="Proteomes" id="UP001597045">
    <property type="component" value="Unassembled WGS sequence"/>
</dbReference>
<protein>
    <submittedName>
        <fullName evidence="1">Uncharacterized protein</fullName>
    </submittedName>
</protein>
<sequence length="152" mass="16479">MARYASGERTEFNRPSALPNEDFDAMMGLTKSPPSEPGVFVVRTSMASPWVTVLASLAQSSQPLAYGVGGLLALQRLMKMVMEWQNHRQTLDERRQAAIRQLLLDHQRVETGAPGVENLNLAPAVAALSGLEPVLAAEMIDPQDARATGQPV</sequence>
<dbReference type="EMBL" id="JBHTIS010000010">
    <property type="protein sequence ID" value="MFD1044183.1"/>
    <property type="molecule type" value="Genomic_DNA"/>
</dbReference>
<accession>A0ABW3M0U2</accession>